<dbReference type="InterPro" id="IPR001789">
    <property type="entry name" value="Sig_transdc_resp-reg_receiver"/>
</dbReference>
<proteinExistence type="predicted"/>
<comment type="caution">
    <text evidence="4">The sequence shown here is derived from an EMBL/GenBank/DDBJ whole genome shotgun (WGS) entry which is preliminary data.</text>
</comment>
<keyword evidence="5" id="KW-1185">Reference proteome</keyword>
<dbReference type="InterPro" id="IPR007492">
    <property type="entry name" value="LytTR_DNA-bd_dom"/>
</dbReference>
<dbReference type="Gene3D" id="3.40.50.2300">
    <property type="match status" value="1"/>
</dbReference>
<dbReference type="GO" id="GO:0003677">
    <property type="term" value="F:DNA binding"/>
    <property type="evidence" value="ECO:0007669"/>
    <property type="project" value="UniProtKB-KW"/>
</dbReference>
<evidence type="ECO:0000259" key="3">
    <source>
        <dbReference type="PROSITE" id="PS50930"/>
    </source>
</evidence>
<dbReference type="PANTHER" id="PTHR37299">
    <property type="entry name" value="TRANSCRIPTIONAL REGULATOR-RELATED"/>
    <property type="match status" value="1"/>
</dbReference>
<accession>A0ABT8R7R7</accession>
<organism evidence="4 5">
    <name type="scientific">Rhodocytophaga aerolata</name>
    <dbReference type="NCBI Taxonomy" id="455078"/>
    <lineage>
        <taxon>Bacteria</taxon>
        <taxon>Pseudomonadati</taxon>
        <taxon>Bacteroidota</taxon>
        <taxon>Cytophagia</taxon>
        <taxon>Cytophagales</taxon>
        <taxon>Rhodocytophagaceae</taxon>
        <taxon>Rhodocytophaga</taxon>
    </lineage>
</organism>
<gene>
    <name evidence="4" type="ORF">Q0590_17795</name>
</gene>
<dbReference type="PROSITE" id="PS50110">
    <property type="entry name" value="RESPONSE_REGULATORY"/>
    <property type="match status" value="1"/>
</dbReference>
<protein>
    <submittedName>
        <fullName evidence="4">LytTR family DNA-binding domain-containing protein</fullName>
    </submittedName>
</protein>
<dbReference type="Pfam" id="PF04397">
    <property type="entry name" value="LytTR"/>
    <property type="match status" value="1"/>
</dbReference>
<keyword evidence="1" id="KW-0597">Phosphoprotein</keyword>
<reference evidence="4" key="1">
    <citation type="submission" date="2023-07" db="EMBL/GenBank/DDBJ databases">
        <title>The genome sequence of Rhodocytophaga aerolata KACC 12507.</title>
        <authorList>
            <person name="Zhang X."/>
        </authorList>
    </citation>
    <scope>NUCLEOTIDE SEQUENCE</scope>
    <source>
        <strain evidence="4">KACC 12507</strain>
    </source>
</reference>
<dbReference type="PANTHER" id="PTHR37299:SF1">
    <property type="entry name" value="STAGE 0 SPORULATION PROTEIN A HOMOLOG"/>
    <property type="match status" value="1"/>
</dbReference>
<feature type="domain" description="HTH LytTR-type" evidence="3">
    <location>
        <begin position="151"/>
        <end position="258"/>
    </location>
</feature>
<evidence type="ECO:0000259" key="2">
    <source>
        <dbReference type="PROSITE" id="PS50110"/>
    </source>
</evidence>
<dbReference type="Proteomes" id="UP001168528">
    <property type="component" value="Unassembled WGS sequence"/>
</dbReference>
<dbReference type="Pfam" id="PF00072">
    <property type="entry name" value="Response_reg"/>
    <property type="match status" value="1"/>
</dbReference>
<evidence type="ECO:0000256" key="1">
    <source>
        <dbReference type="PROSITE-ProRule" id="PRU00169"/>
    </source>
</evidence>
<dbReference type="SMART" id="SM00448">
    <property type="entry name" value="REC"/>
    <property type="match status" value="1"/>
</dbReference>
<sequence>MKVLIIEDEFLAAKQLQAMMLECDPAIEIVGVLDSVESTIQWFNTHPSPDLLLADIELADGQSFSVFEQIEIKCPVIFTTAYDEFALQAFKVHSVDYLLKPINEEALRKSLLKFYELKKLYGTSTASIDIKMLATLLRDSTVPSDTYRDRFLLRQGSRLLPVEVNEIAYFYTKDRVTFVKTWDKRILSIDYHLDELEKILHPKQFYRANRQFIVSPKSVNKIHIHFHNRLKLELSPVNEEEVYISREKSTDFKTWMGE</sequence>
<evidence type="ECO:0000313" key="5">
    <source>
        <dbReference type="Proteomes" id="UP001168528"/>
    </source>
</evidence>
<dbReference type="RefSeq" id="WP_302038934.1">
    <property type="nucleotide sequence ID" value="NZ_JAUKPO010000010.1"/>
</dbReference>
<keyword evidence="4" id="KW-0238">DNA-binding</keyword>
<feature type="modified residue" description="4-aspartylphosphate" evidence="1">
    <location>
        <position position="55"/>
    </location>
</feature>
<dbReference type="InterPro" id="IPR046947">
    <property type="entry name" value="LytR-like"/>
</dbReference>
<dbReference type="SMART" id="SM00850">
    <property type="entry name" value="LytTR"/>
    <property type="match status" value="1"/>
</dbReference>
<feature type="domain" description="Response regulatory" evidence="2">
    <location>
        <begin position="2"/>
        <end position="115"/>
    </location>
</feature>
<evidence type="ECO:0000313" key="4">
    <source>
        <dbReference type="EMBL" id="MDO1448132.1"/>
    </source>
</evidence>
<dbReference type="PROSITE" id="PS50930">
    <property type="entry name" value="HTH_LYTTR"/>
    <property type="match status" value="1"/>
</dbReference>
<dbReference type="EMBL" id="JAUKPO010000010">
    <property type="protein sequence ID" value="MDO1448132.1"/>
    <property type="molecule type" value="Genomic_DNA"/>
</dbReference>
<dbReference type="Gene3D" id="2.40.50.1020">
    <property type="entry name" value="LytTr DNA-binding domain"/>
    <property type="match status" value="1"/>
</dbReference>
<dbReference type="SUPFAM" id="SSF52172">
    <property type="entry name" value="CheY-like"/>
    <property type="match status" value="1"/>
</dbReference>
<name>A0ABT8R7R7_9BACT</name>
<dbReference type="InterPro" id="IPR011006">
    <property type="entry name" value="CheY-like_superfamily"/>
</dbReference>